<reference evidence="6 7" key="1">
    <citation type="submission" date="2019-12" db="EMBL/GenBank/DDBJ databases">
        <title>Hymenobacter sp. HMF4947 Genome sequencing and assembly.</title>
        <authorList>
            <person name="Kang H."/>
            <person name="Cha I."/>
            <person name="Kim H."/>
            <person name="Joh K."/>
        </authorList>
    </citation>
    <scope>NUCLEOTIDE SEQUENCE [LARGE SCALE GENOMIC DNA]</scope>
    <source>
        <strain evidence="6 7">HMF4947</strain>
    </source>
</reference>
<keyword evidence="5" id="KW-0732">Signal</keyword>
<evidence type="ECO:0000256" key="2">
    <source>
        <dbReference type="ARBA" id="ARBA00022801"/>
    </source>
</evidence>
<evidence type="ECO:0000256" key="5">
    <source>
        <dbReference type="SAM" id="SignalP"/>
    </source>
</evidence>
<dbReference type="Pfam" id="PF04616">
    <property type="entry name" value="Glyco_hydro_43"/>
    <property type="match status" value="1"/>
</dbReference>
<dbReference type="GO" id="GO:0005975">
    <property type="term" value="P:carbohydrate metabolic process"/>
    <property type="evidence" value="ECO:0007669"/>
    <property type="project" value="InterPro"/>
</dbReference>
<protein>
    <submittedName>
        <fullName evidence="6">Family 43 glycosylhydrolase</fullName>
    </submittedName>
</protein>
<dbReference type="InterPro" id="IPR023296">
    <property type="entry name" value="Glyco_hydro_beta-prop_sf"/>
</dbReference>
<dbReference type="Proteomes" id="UP000441336">
    <property type="component" value="Unassembled WGS sequence"/>
</dbReference>
<dbReference type="AlphaFoldDB" id="A0A7K1TGC0"/>
<evidence type="ECO:0000256" key="1">
    <source>
        <dbReference type="ARBA" id="ARBA00009865"/>
    </source>
</evidence>
<comment type="caution">
    <text evidence="6">The sequence shown here is derived from an EMBL/GenBank/DDBJ whole genome shotgun (WGS) entry which is preliminary data.</text>
</comment>
<evidence type="ECO:0000313" key="7">
    <source>
        <dbReference type="Proteomes" id="UP000441336"/>
    </source>
</evidence>
<dbReference type="SUPFAM" id="SSF75005">
    <property type="entry name" value="Arabinanase/levansucrase/invertase"/>
    <property type="match status" value="1"/>
</dbReference>
<keyword evidence="3 4" id="KW-0326">Glycosidase</keyword>
<dbReference type="EMBL" id="WQKZ01000003">
    <property type="protein sequence ID" value="MVN77456.1"/>
    <property type="molecule type" value="Genomic_DNA"/>
</dbReference>
<name>A0A7K1TGC0_9BACT</name>
<organism evidence="6 7">
    <name type="scientific">Hymenobacter ginkgonis</name>
    <dbReference type="NCBI Taxonomy" id="2682976"/>
    <lineage>
        <taxon>Bacteria</taxon>
        <taxon>Pseudomonadati</taxon>
        <taxon>Bacteroidota</taxon>
        <taxon>Cytophagia</taxon>
        <taxon>Cytophagales</taxon>
        <taxon>Hymenobacteraceae</taxon>
        <taxon>Hymenobacter</taxon>
    </lineage>
</organism>
<accession>A0A7K1TGC0</accession>
<comment type="similarity">
    <text evidence="1 4">Belongs to the glycosyl hydrolase 43 family.</text>
</comment>
<keyword evidence="2 4" id="KW-0378">Hydrolase</keyword>
<keyword evidence="7" id="KW-1185">Reference proteome</keyword>
<dbReference type="RefSeq" id="WP_157566506.1">
    <property type="nucleotide sequence ID" value="NZ_WQKZ01000003.1"/>
</dbReference>
<proteinExistence type="inferred from homology"/>
<dbReference type="GO" id="GO:0004553">
    <property type="term" value="F:hydrolase activity, hydrolyzing O-glycosyl compounds"/>
    <property type="evidence" value="ECO:0007669"/>
    <property type="project" value="InterPro"/>
</dbReference>
<dbReference type="PANTHER" id="PTHR22925">
    <property type="entry name" value="GLYCOSYL HYDROLASE 43 FAMILY MEMBER"/>
    <property type="match status" value="1"/>
</dbReference>
<evidence type="ECO:0000256" key="4">
    <source>
        <dbReference type="RuleBase" id="RU361187"/>
    </source>
</evidence>
<sequence>MKNAFLVTALLGLATATQAQRTAFEPGKVWPDNHGTHLNAHGAGVLFDKGRYYLFGEHKIAGPKGNSAQVGVHCYSSKDLYNWQDEGIALAVAPAGSGSEIEQGCILERPKVVYNKLTHKYVMWFHLELKGQGYAAARTAVAVSDRATGPFRYVRSYRPGAGQWPLGFQDEWKQPVPGEAALKWWTPEWRTAVAAGLFVRRDFAKGQMARDMTIFVDDDGKAYHVHSSEDNLTLHLAELTADYQDFTGRWSTIAPAGHNEAPALCKRGGKYYLLTSGCTGWAPNAARSFVASSIWGPWRQLENPATGADADSTYHSQSTYILPVAGKPDAFLFMADRWTPKNPIDGGYIWLPLSFEGDQPRLRWADRWSLGVFDQPRPKATAAQ</sequence>
<evidence type="ECO:0000256" key="3">
    <source>
        <dbReference type="ARBA" id="ARBA00023295"/>
    </source>
</evidence>
<feature type="chain" id="PRO_5029742445" evidence="5">
    <location>
        <begin position="20"/>
        <end position="384"/>
    </location>
</feature>
<dbReference type="CDD" id="cd18825">
    <property type="entry name" value="GH43_CtGH43-like"/>
    <property type="match status" value="1"/>
</dbReference>
<dbReference type="InterPro" id="IPR006710">
    <property type="entry name" value="Glyco_hydro_43"/>
</dbReference>
<dbReference type="Gene3D" id="2.115.10.20">
    <property type="entry name" value="Glycosyl hydrolase domain, family 43"/>
    <property type="match status" value="1"/>
</dbReference>
<gene>
    <name evidence="6" type="ORF">GO988_14060</name>
</gene>
<feature type="signal peptide" evidence="5">
    <location>
        <begin position="1"/>
        <end position="19"/>
    </location>
</feature>
<dbReference type="PANTHER" id="PTHR22925:SF3">
    <property type="entry name" value="GLYCOSYL HYDROLASE FAMILY PROTEIN 43"/>
    <property type="match status" value="1"/>
</dbReference>
<evidence type="ECO:0000313" key="6">
    <source>
        <dbReference type="EMBL" id="MVN77456.1"/>
    </source>
</evidence>